<proteinExistence type="predicted"/>
<protein>
    <submittedName>
        <fullName evidence="2">Uncharacterized protein</fullName>
    </submittedName>
</protein>
<sequence>MSPRRNAIRIISRLNREDSDENRASRWVEEYVATRSCQEQLDNDLKLIKEAGFGMNTSTSACHDFGAGTESEILSGWQKKLNRLTDPTTTNGEKVERHSATSRSTANEYFRYRAKILTSCATPAPLTQPHKISDDQYVSLRHLQPSRSPERRVYVSKPHVILLADDSDSSATNLLRDHRPSELFDMTIMRETMETLHAEMKSKGSHGNLTQCALDSCFEVISPDLLIRGVLRSPVGDRFDDRQNSITWYDLDEGQSRRRLGDQKGVGASCLRKEGKGVSSNLSLKYLPESTTFNEMDNVKDPDRPYAKLTQQERERLEEEGFKFQQTKDPISNAFGIHSYHKLSATNSFCMEVFPVDLSTYVPSEFDGDDVRIEDNLWLDENEAANVRRASNGTENSG</sequence>
<organism evidence="2">
    <name type="scientific">Kwoniella bestiolae CBS 10118</name>
    <dbReference type="NCBI Taxonomy" id="1296100"/>
    <lineage>
        <taxon>Eukaryota</taxon>
        <taxon>Fungi</taxon>
        <taxon>Dikarya</taxon>
        <taxon>Basidiomycota</taxon>
        <taxon>Agaricomycotina</taxon>
        <taxon>Tremellomycetes</taxon>
        <taxon>Tremellales</taxon>
        <taxon>Cryptococcaceae</taxon>
        <taxon>Kwoniella</taxon>
    </lineage>
</organism>
<keyword evidence="4" id="KW-1185">Reference proteome</keyword>
<reference evidence="3" key="2">
    <citation type="submission" date="2013-07" db="EMBL/GenBank/DDBJ databases">
        <authorList>
            <consortium name="The Broad Institute Genome Sequencing Platform"/>
            <person name="Cuomo C."/>
            <person name="Litvintseva A."/>
            <person name="Chen Y."/>
            <person name="Heitman J."/>
            <person name="Sun S."/>
            <person name="Springer D."/>
            <person name="Dromer F."/>
            <person name="Young S.K."/>
            <person name="Zeng Q."/>
            <person name="Gargeya S."/>
            <person name="Fitzgerald M."/>
            <person name="Abouelleil A."/>
            <person name="Alvarado L."/>
            <person name="Berlin A.M."/>
            <person name="Chapman S.B."/>
            <person name="Dewar J."/>
            <person name="Goldberg J."/>
            <person name="Griggs A."/>
            <person name="Gujja S."/>
            <person name="Hansen M."/>
            <person name="Howarth C."/>
            <person name="Imamovic A."/>
            <person name="Larimer J."/>
            <person name="McCowan C."/>
            <person name="Murphy C."/>
            <person name="Pearson M."/>
            <person name="Priest M."/>
            <person name="Roberts A."/>
            <person name="Saif S."/>
            <person name="Shea T."/>
            <person name="Sykes S."/>
            <person name="Wortman J."/>
            <person name="Nusbaum C."/>
            <person name="Birren B."/>
        </authorList>
    </citation>
    <scope>NUCLEOTIDE SEQUENCE</scope>
    <source>
        <strain evidence="3">CBS 10118</strain>
    </source>
</reference>
<name>A0A1B9FS39_9TREE</name>
<evidence type="ECO:0000256" key="1">
    <source>
        <dbReference type="SAM" id="MobiDB-lite"/>
    </source>
</evidence>
<feature type="region of interest" description="Disordered" evidence="1">
    <location>
        <begin position="83"/>
        <end position="102"/>
    </location>
</feature>
<dbReference type="RefSeq" id="XP_019042651.1">
    <property type="nucleotide sequence ID" value="XM_019195828.1"/>
</dbReference>
<reference evidence="2" key="3">
    <citation type="submission" date="2016-07" db="EMBL/GenBank/DDBJ databases">
        <title>Evolution of pathogenesis and genome organization in the Tremellales.</title>
        <authorList>
            <person name="Cuomo C."/>
            <person name="Litvintseva A."/>
            <person name="Heitman J."/>
            <person name="Chen Y."/>
            <person name="Sun S."/>
            <person name="Springer D."/>
            <person name="Dromer F."/>
            <person name="Young S."/>
            <person name="Zeng Q."/>
            <person name="Chapman S."/>
            <person name="Gujja S."/>
            <person name="Saif S."/>
            <person name="Birren B."/>
        </authorList>
    </citation>
    <scope>NUCLEOTIDE SEQUENCE</scope>
    <source>
        <strain evidence="2">CBS 10118</strain>
    </source>
</reference>
<evidence type="ECO:0000313" key="2">
    <source>
        <dbReference type="EMBL" id="OCF21581.1"/>
    </source>
</evidence>
<evidence type="ECO:0000313" key="3">
    <source>
        <dbReference type="EMBL" id="WVW82660.1"/>
    </source>
</evidence>
<dbReference type="VEuPathDB" id="FungiDB:I302_09260"/>
<dbReference type="EMBL" id="CP144543">
    <property type="protein sequence ID" value="WVW82660.1"/>
    <property type="molecule type" value="Genomic_DNA"/>
</dbReference>
<reference evidence="2" key="1">
    <citation type="submission" date="2013-07" db="EMBL/GenBank/DDBJ databases">
        <title>The Genome Sequence of Cryptococcus bestiolae CBS10118.</title>
        <authorList>
            <consortium name="The Broad Institute Genome Sequencing Platform"/>
            <person name="Cuomo C."/>
            <person name="Litvintseva A."/>
            <person name="Chen Y."/>
            <person name="Heitman J."/>
            <person name="Sun S."/>
            <person name="Springer D."/>
            <person name="Dromer F."/>
            <person name="Young S.K."/>
            <person name="Zeng Q."/>
            <person name="Gargeya S."/>
            <person name="Fitzgerald M."/>
            <person name="Abouelleil A."/>
            <person name="Alvarado L."/>
            <person name="Berlin A.M."/>
            <person name="Chapman S.B."/>
            <person name="Dewar J."/>
            <person name="Goldberg J."/>
            <person name="Griggs A."/>
            <person name="Gujja S."/>
            <person name="Hansen M."/>
            <person name="Howarth C."/>
            <person name="Imamovic A."/>
            <person name="Larimer J."/>
            <person name="McCowan C."/>
            <person name="Murphy C."/>
            <person name="Pearson M."/>
            <person name="Priest M."/>
            <person name="Roberts A."/>
            <person name="Saif S."/>
            <person name="Shea T."/>
            <person name="Sykes S."/>
            <person name="Wortman J."/>
            <person name="Nusbaum C."/>
            <person name="Birren B."/>
        </authorList>
    </citation>
    <scope>NUCLEOTIDE SEQUENCE [LARGE SCALE GENOMIC DNA]</scope>
    <source>
        <strain evidence="2">CBS 10118</strain>
    </source>
</reference>
<reference evidence="3" key="4">
    <citation type="submission" date="2024-02" db="EMBL/GenBank/DDBJ databases">
        <title>Comparative genomics of Cryptococcus and Kwoniella reveals pathogenesis evolution and contrasting modes of karyotype evolution via chromosome fusion or intercentromeric recombination.</title>
        <authorList>
            <person name="Coelho M.A."/>
            <person name="David-Palma M."/>
            <person name="Shea T."/>
            <person name="Bowers K."/>
            <person name="McGinley-Smith S."/>
            <person name="Mohammad A.W."/>
            <person name="Gnirke A."/>
            <person name="Yurkov A.M."/>
            <person name="Nowrousian M."/>
            <person name="Sun S."/>
            <person name="Cuomo C.A."/>
            <person name="Heitman J."/>
        </authorList>
    </citation>
    <scope>NUCLEOTIDE SEQUENCE</scope>
    <source>
        <strain evidence="3">CBS 10118</strain>
    </source>
</reference>
<evidence type="ECO:0000313" key="4">
    <source>
        <dbReference type="Proteomes" id="UP000092730"/>
    </source>
</evidence>
<dbReference type="Proteomes" id="UP000092730">
    <property type="component" value="Chromosome 3"/>
</dbReference>
<dbReference type="EMBL" id="KV700382">
    <property type="protein sequence ID" value="OCF21581.1"/>
    <property type="molecule type" value="Genomic_DNA"/>
</dbReference>
<dbReference type="AlphaFoldDB" id="A0A1B9FS39"/>
<dbReference type="GeneID" id="30213659"/>
<dbReference type="KEGG" id="kbi:30213659"/>
<gene>
    <name evidence="2" type="ORF">I302_09260</name>
    <name evidence="3" type="ORF">I302_104671</name>
</gene>
<accession>A0A1B9FS39</accession>